<evidence type="ECO:0000313" key="2">
    <source>
        <dbReference type="Proteomes" id="UP000326289"/>
    </source>
</evidence>
<organism evidence="1 2">
    <name type="scientific">Aspergillus minisclerotigenes</name>
    <dbReference type="NCBI Taxonomy" id="656917"/>
    <lineage>
        <taxon>Eukaryota</taxon>
        <taxon>Fungi</taxon>
        <taxon>Dikarya</taxon>
        <taxon>Ascomycota</taxon>
        <taxon>Pezizomycotina</taxon>
        <taxon>Eurotiomycetes</taxon>
        <taxon>Eurotiomycetidae</taxon>
        <taxon>Eurotiales</taxon>
        <taxon>Aspergillaceae</taxon>
        <taxon>Aspergillus</taxon>
        <taxon>Aspergillus subgen. Circumdati</taxon>
    </lineage>
</organism>
<dbReference type="Proteomes" id="UP000326289">
    <property type="component" value="Unassembled WGS sequence"/>
</dbReference>
<gene>
    <name evidence="1" type="ORF">BDV30DRAFT_201535</name>
</gene>
<dbReference type="EMBL" id="ML732764">
    <property type="protein sequence ID" value="KAB8279405.1"/>
    <property type="molecule type" value="Genomic_DNA"/>
</dbReference>
<protein>
    <submittedName>
        <fullName evidence="1">Uncharacterized protein</fullName>
    </submittedName>
</protein>
<reference evidence="1 2" key="1">
    <citation type="submission" date="2019-04" db="EMBL/GenBank/DDBJ databases">
        <title>Fungal friends and foes A comparative genomics study of 23 Aspergillus species from section Flavi.</title>
        <authorList>
            <consortium name="DOE Joint Genome Institute"/>
            <person name="Kjaerbolling I."/>
            <person name="Vesth T.C."/>
            <person name="Frisvad J.C."/>
            <person name="Nybo J.L."/>
            <person name="Theobald S."/>
            <person name="Kildgaard S."/>
            <person name="Petersen T.I."/>
            <person name="Kuo A."/>
            <person name="Sato A."/>
            <person name="Lyhne E.K."/>
            <person name="Kogle M.E."/>
            <person name="Wiebenga A."/>
            <person name="Kun R.S."/>
            <person name="Lubbers R.J."/>
            <person name="Makela M.R."/>
            <person name="Barry K."/>
            <person name="Chovatia M."/>
            <person name="Clum A."/>
            <person name="Daum C."/>
            <person name="Haridas S."/>
            <person name="He G."/>
            <person name="LaButti K."/>
            <person name="Lipzen A."/>
            <person name="Mondo S."/>
            <person name="Pangilinan J."/>
            <person name="Riley R."/>
            <person name="Salamov A."/>
            <person name="Simmons B.A."/>
            <person name="Magnuson J.K."/>
            <person name="Henrissat B."/>
            <person name="Mortensen U.H."/>
            <person name="Larsen T.O."/>
            <person name="De vries R.P."/>
            <person name="Grigoriev I.V."/>
            <person name="Machida M."/>
            <person name="Baker S.E."/>
            <person name="Andersen M.R."/>
        </authorList>
    </citation>
    <scope>NUCLEOTIDE SEQUENCE [LARGE SCALE GENOMIC DNA]</scope>
    <source>
        <strain evidence="1 2">CBS 117635</strain>
    </source>
</reference>
<evidence type="ECO:0000313" key="1">
    <source>
        <dbReference type="EMBL" id="KAB8279405.1"/>
    </source>
</evidence>
<keyword evidence="2" id="KW-1185">Reference proteome</keyword>
<proteinExistence type="predicted"/>
<dbReference type="AlphaFoldDB" id="A0A5N6JKI0"/>
<name>A0A5N6JKI0_9EURO</name>
<sequence>MVKVSELSGVALTLPPESALLACTIAFCQHCQISFDKSSPGVLHKSCSCRGCFGALLGPRFPGSCQIKTRSVICRHSLFRQPVSTLSAGENEKKKVKPMAHG</sequence>
<accession>A0A5N6JKI0</accession>